<dbReference type="Gramene" id="Zm00001eb175190_T003">
    <property type="protein sequence ID" value="Zm00001eb175190_P003"/>
    <property type="gene ID" value="Zm00001eb175190"/>
</dbReference>
<feature type="region of interest" description="Disordered" evidence="10">
    <location>
        <begin position="173"/>
        <end position="215"/>
    </location>
</feature>
<keyword evidence="3 9" id="KW-0863">Zinc-finger</keyword>
<evidence type="ECO:0000313" key="15">
    <source>
        <dbReference type="Proteomes" id="UP000007305"/>
    </source>
</evidence>
<keyword evidence="6" id="KW-0238">DNA-binding</keyword>
<dbReference type="InterPro" id="IPR036893">
    <property type="entry name" value="SBP_sf"/>
</dbReference>
<dbReference type="AlphaFoldDB" id="A0A1B1MQB5"/>
<evidence type="ECO:0000256" key="2">
    <source>
        <dbReference type="ARBA" id="ARBA00022723"/>
    </source>
</evidence>
<keyword evidence="15" id="KW-1185">Reference proteome</keyword>
<keyword evidence="8" id="KW-0539">Nucleus</keyword>
<dbReference type="EnsemblPlants" id="Zm00001eb175190_T001">
    <property type="protein sequence ID" value="Zm00001eb175190_P001"/>
    <property type="gene ID" value="Zm00001eb175190"/>
</dbReference>
<evidence type="ECO:0000256" key="10">
    <source>
        <dbReference type="SAM" id="MobiDB-lite"/>
    </source>
</evidence>
<evidence type="ECO:0000256" key="5">
    <source>
        <dbReference type="ARBA" id="ARBA00023015"/>
    </source>
</evidence>
<dbReference type="EnsemblPlants" id="Zm00001eb175190_T003">
    <property type="protein sequence ID" value="Zm00001eb175190_P003"/>
    <property type="gene ID" value="Zm00001eb175190"/>
</dbReference>
<dbReference type="EMBL" id="CM000780">
    <property type="protein sequence ID" value="AQK51446.1"/>
    <property type="molecule type" value="Genomic_DNA"/>
</dbReference>
<evidence type="ECO:0000313" key="12">
    <source>
        <dbReference type="EMBL" id="ANS70823.1"/>
    </source>
</evidence>
<feature type="region of interest" description="Disordered" evidence="10">
    <location>
        <begin position="21"/>
        <end position="59"/>
    </location>
</feature>
<reference evidence="14" key="5">
    <citation type="submission" date="2021-05" db="UniProtKB">
        <authorList>
            <consortium name="EnsemblPlants"/>
        </authorList>
    </citation>
    <scope>IDENTIFICATION</scope>
    <source>
        <strain evidence="14">cv. B73</strain>
    </source>
</reference>
<dbReference type="Pfam" id="PF03110">
    <property type="entry name" value="SBP"/>
    <property type="match status" value="1"/>
</dbReference>
<dbReference type="OMA" id="YTHHQIP"/>
<accession>A0A3L6F6Q4</accession>
<evidence type="ECO:0000256" key="8">
    <source>
        <dbReference type="ARBA" id="ARBA00023242"/>
    </source>
</evidence>
<evidence type="ECO:0000259" key="11">
    <source>
        <dbReference type="PROSITE" id="PS51141"/>
    </source>
</evidence>
<dbReference type="GeneID" id="103653214"/>
<dbReference type="FunFam" id="4.10.1100.10:FF:000001">
    <property type="entry name" value="Squamosa promoter-binding-like protein 14"/>
    <property type="match status" value="1"/>
</dbReference>
<dbReference type="PANTHER" id="PTHR31251">
    <property type="entry name" value="SQUAMOSA PROMOTER-BINDING-LIKE PROTEIN 4"/>
    <property type="match status" value="1"/>
</dbReference>
<evidence type="ECO:0000313" key="14">
    <source>
        <dbReference type="EnsemblPlants" id="Zm00001eb175190_P001"/>
    </source>
</evidence>
<proteinExistence type="evidence at protein level"/>
<keyword evidence="4" id="KW-0862">Zinc</keyword>
<dbReference type="SMR" id="A0A1B1MQB5"/>
<comment type="subcellular location">
    <subcellularLocation>
        <location evidence="1">Nucleus</location>
    </subcellularLocation>
</comment>
<dbReference type="SUPFAM" id="SSF103612">
    <property type="entry name" value="SBT domain"/>
    <property type="match status" value="1"/>
</dbReference>
<feature type="region of interest" description="Disordered" evidence="10">
    <location>
        <begin position="412"/>
        <end position="435"/>
    </location>
</feature>
<evidence type="ECO:0000313" key="13">
    <source>
        <dbReference type="EMBL" id="AQK51446.1"/>
    </source>
</evidence>
<reference evidence="12" key="2">
    <citation type="submission" date="2015-11" db="EMBL/GenBank/DDBJ databases">
        <title>Strigolactones in kernel size, ear architecture, and maize domestication.</title>
        <authorList>
            <person name="Guan J.-C."/>
            <person name="Koch K.E."/>
            <person name="McCarty D.R."/>
        </authorList>
    </citation>
    <scope>NUCLEOTIDE SEQUENCE</scope>
    <source>
        <tissue evidence="12">Immature ear</tissue>
    </source>
</reference>
<dbReference type="GO" id="GO:0000976">
    <property type="term" value="F:transcription cis-regulatory region binding"/>
    <property type="evidence" value="ECO:0000318"/>
    <property type="project" value="GO_Central"/>
</dbReference>
<keyword evidence="2" id="KW-0479">Metal-binding</keyword>
<keyword evidence="16" id="KW-1267">Proteomics identification</keyword>
<gene>
    <name evidence="12" type="primary">Not1</name>
    <name evidence="14" type="synonym">not1</name>
    <name evidence="13" type="ORF">ZEAMMB73_Zm00001d049824</name>
</gene>
<reference evidence="13" key="3">
    <citation type="submission" date="2015-12" db="EMBL/GenBank/DDBJ databases">
        <title>Update maize B73 reference genome by single molecule sequencing technologies.</title>
        <authorList>
            <consortium name="Maize Genome Sequencing Project"/>
            <person name="Ware D."/>
        </authorList>
    </citation>
    <scope>NUCLEOTIDE SEQUENCE</scope>
    <source>
        <tissue evidence="13">Seedling</tissue>
    </source>
</reference>
<reference evidence="14" key="4">
    <citation type="submission" date="2019-07" db="EMBL/GenBank/DDBJ databases">
        <authorList>
            <person name="Seetharam A."/>
            <person name="Woodhouse M."/>
            <person name="Cannon E."/>
        </authorList>
    </citation>
    <scope>NUCLEOTIDE SEQUENCE [LARGE SCALE GENOMIC DNA]</scope>
    <source>
        <strain evidence="14">cv. B73</strain>
    </source>
</reference>
<evidence type="ECO:0000256" key="6">
    <source>
        <dbReference type="ARBA" id="ARBA00023125"/>
    </source>
</evidence>
<organism evidence="12">
    <name type="scientific">Zea mays</name>
    <name type="common">Maize</name>
    <dbReference type="NCBI Taxonomy" id="4577"/>
    <lineage>
        <taxon>Eukaryota</taxon>
        <taxon>Viridiplantae</taxon>
        <taxon>Streptophyta</taxon>
        <taxon>Embryophyta</taxon>
        <taxon>Tracheophyta</taxon>
        <taxon>Spermatophyta</taxon>
        <taxon>Magnoliopsida</taxon>
        <taxon>Liliopsida</taxon>
        <taxon>Poales</taxon>
        <taxon>Poaceae</taxon>
        <taxon>PACMAD clade</taxon>
        <taxon>Panicoideae</taxon>
        <taxon>Andropogonodae</taxon>
        <taxon>Andropogoneae</taxon>
        <taxon>Tripsacinae</taxon>
        <taxon>Zea</taxon>
    </lineage>
</organism>
<evidence type="ECO:0000256" key="3">
    <source>
        <dbReference type="ARBA" id="ARBA00022771"/>
    </source>
</evidence>
<dbReference type="PANTHER" id="PTHR31251:SF33">
    <property type="entry name" value="SQUAMOSA PROMOTER-BINDING-LIKE PROTEIN 16"/>
    <property type="match status" value="1"/>
</dbReference>
<name>A0A1B1MQB5_MAIZE</name>
<evidence type="ECO:0000256" key="1">
    <source>
        <dbReference type="ARBA" id="ARBA00004123"/>
    </source>
</evidence>
<dbReference type="Proteomes" id="UP000007305">
    <property type="component" value="Chromosome 4"/>
</dbReference>
<dbReference type="GO" id="GO:0001216">
    <property type="term" value="F:DNA-binding transcription activator activity"/>
    <property type="evidence" value="ECO:0000318"/>
    <property type="project" value="GO_Central"/>
</dbReference>
<dbReference type="STRING" id="4577.A0A1B1MQB5"/>
<feature type="domain" description="SBP-type" evidence="11">
    <location>
        <begin position="106"/>
        <end position="183"/>
    </location>
</feature>
<evidence type="ECO:0007829" key="16">
    <source>
        <dbReference type="PeptideAtlas" id="A0A1B1MQB5"/>
    </source>
</evidence>
<dbReference type="InterPro" id="IPR044817">
    <property type="entry name" value="SBP-like"/>
</dbReference>
<dbReference type="EMBL" id="KU131571">
    <property type="protein sequence ID" value="ANS70823.1"/>
    <property type="molecule type" value="mRNA"/>
</dbReference>
<dbReference type="RefSeq" id="NP_001349189.1">
    <property type="nucleotide sequence ID" value="NM_001362260.1"/>
</dbReference>
<protein>
    <submittedName>
        <fullName evidence="13 14">Neighbor of tga1</fullName>
    </submittedName>
    <submittedName>
        <fullName evidence="12">Squamosa promoter binding-like protein</fullName>
    </submittedName>
</protein>
<keyword evidence="7" id="KW-0804">Transcription</keyword>
<sequence>MDWDLKAVGAWDLAELEQDHAAATAAAGPSEGHATDTAAAGTGTGTGTESRPPGAGAPAECSVDLKLGGMGECELGAGAATACREREAAAGATKRPRPAGQQQQQCPSCAVDGCRADLSKCRDYHRRHKVCEAHSKTPVVVVAGREMRFCQQCSRFHLLAEFDADKRSCRKRLDGHNRRRRKPQPDTMASASSITSQQGTRFSPFAPPRLEASWPGVMKTEESPYRITHQIHLGSSSSSRQQHFVGAATSAYAKEGPRFPFLQEGEISFATGVVLEPPAAAPACQPLLKSGAPPPESSSAGGGKMFSDQGLTRVLDSDCALSLLSAPANYSGIDVSRMVRPTEHVPMAQQLVVSGLQFGSASWFPRPQASTGGSFVSSCPAVQVEGEQQLNAVLGPNDSEVSMNYGGMFHVGGGSGGGEGSSDGGTSSSMPFSWQ</sequence>
<dbReference type="ExpressionAtlas" id="A0A1B1MQB5">
    <property type="expression patterns" value="baseline and differential"/>
</dbReference>
<accession>A0A1B1MQB5</accession>
<dbReference type="GO" id="GO:0005634">
    <property type="term" value="C:nucleus"/>
    <property type="evidence" value="ECO:0000318"/>
    <property type="project" value="GO_Central"/>
</dbReference>
<keyword evidence="5" id="KW-0805">Transcription regulation</keyword>
<dbReference type="Gramene" id="Zm00001eb175190_T001">
    <property type="protein sequence ID" value="Zm00001eb175190_P001"/>
    <property type="gene ID" value="Zm00001eb175190"/>
</dbReference>
<dbReference type="PROSITE" id="PS51141">
    <property type="entry name" value="ZF_SBP"/>
    <property type="match status" value="1"/>
</dbReference>
<feature type="compositionally biased region" description="Gly residues" evidence="10">
    <location>
        <begin position="412"/>
        <end position="423"/>
    </location>
</feature>
<evidence type="ECO:0000256" key="9">
    <source>
        <dbReference type="PROSITE-ProRule" id="PRU00470"/>
    </source>
</evidence>
<dbReference type="GO" id="GO:0008270">
    <property type="term" value="F:zinc ion binding"/>
    <property type="evidence" value="ECO:0007669"/>
    <property type="project" value="UniProtKB-KW"/>
</dbReference>
<evidence type="ECO:0000256" key="7">
    <source>
        <dbReference type="ARBA" id="ARBA00023163"/>
    </source>
</evidence>
<feature type="compositionally biased region" description="Polar residues" evidence="10">
    <location>
        <begin position="187"/>
        <end position="201"/>
    </location>
</feature>
<dbReference type="Gene3D" id="4.10.1100.10">
    <property type="entry name" value="Transcription factor, SBP-box domain"/>
    <property type="match status" value="1"/>
</dbReference>
<reference evidence="15" key="1">
    <citation type="journal article" date="2009" name="Science">
        <title>The B73 maize genome: complexity, diversity, and dynamics.</title>
        <authorList>
            <person name="Schnable P.S."/>
            <person name="Ware D."/>
            <person name="Fulton R.S."/>
            <person name="Stein J.C."/>
            <person name="Wei F."/>
            <person name="Pasternak S."/>
            <person name="Liang C."/>
            <person name="Zhang J."/>
            <person name="Fulton L."/>
            <person name="Graves T.A."/>
            <person name="Minx P."/>
            <person name="Reily A.D."/>
            <person name="Courtney L."/>
            <person name="Kruchowski S.S."/>
            <person name="Tomlinson C."/>
            <person name="Strong C."/>
            <person name="Delehaunty K."/>
            <person name="Fronick C."/>
            <person name="Courtney B."/>
            <person name="Rock S.M."/>
            <person name="Belter E."/>
            <person name="Du F."/>
            <person name="Kim K."/>
            <person name="Abbott R.M."/>
            <person name="Cotton M."/>
            <person name="Levy A."/>
            <person name="Marchetto P."/>
            <person name="Ochoa K."/>
            <person name="Jackson S.M."/>
            <person name="Gillam B."/>
            <person name="Chen W."/>
            <person name="Yan L."/>
            <person name="Higginbotham J."/>
            <person name="Cardenas M."/>
            <person name="Waligorski J."/>
            <person name="Applebaum E."/>
            <person name="Phelps L."/>
            <person name="Falcone J."/>
            <person name="Kanchi K."/>
            <person name="Thane T."/>
            <person name="Scimone A."/>
            <person name="Thane N."/>
            <person name="Henke J."/>
            <person name="Wang T."/>
            <person name="Ruppert J."/>
            <person name="Shah N."/>
            <person name="Rotter K."/>
            <person name="Hodges J."/>
            <person name="Ingenthron E."/>
            <person name="Cordes M."/>
            <person name="Kohlberg S."/>
            <person name="Sgro J."/>
            <person name="Delgado B."/>
            <person name="Mead K."/>
            <person name="Chinwalla A."/>
            <person name="Leonard S."/>
            <person name="Crouse K."/>
            <person name="Collura K."/>
            <person name="Kudrna D."/>
            <person name="Currie J."/>
            <person name="He R."/>
            <person name="Angelova A."/>
            <person name="Rajasekar S."/>
            <person name="Mueller T."/>
            <person name="Lomeli R."/>
            <person name="Scara G."/>
            <person name="Ko A."/>
            <person name="Delaney K."/>
            <person name="Wissotski M."/>
            <person name="Lopez G."/>
            <person name="Campos D."/>
            <person name="Braidotti M."/>
            <person name="Ashley E."/>
            <person name="Golser W."/>
            <person name="Kim H."/>
            <person name="Lee S."/>
            <person name="Lin J."/>
            <person name="Dujmic Z."/>
            <person name="Kim W."/>
            <person name="Talag J."/>
            <person name="Zuccolo A."/>
            <person name="Fan C."/>
            <person name="Sebastian A."/>
            <person name="Kramer M."/>
            <person name="Spiegel L."/>
            <person name="Nascimento L."/>
            <person name="Zutavern T."/>
            <person name="Miller B."/>
            <person name="Ambroise C."/>
            <person name="Muller S."/>
            <person name="Spooner W."/>
            <person name="Narechania A."/>
            <person name="Ren L."/>
            <person name="Wei S."/>
            <person name="Kumari S."/>
            <person name="Faga B."/>
            <person name="Levy M.J."/>
            <person name="McMahan L."/>
            <person name="Van Buren P."/>
            <person name="Vaughn M.W."/>
            <person name="Ying K."/>
            <person name="Yeh C.-T."/>
            <person name="Emrich S.J."/>
            <person name="Jia Y."/>
            <person name="Kalyanaraman A."/>
            <person name="Hsia A.-P."/>
            <person name="Barbazuk W.B."/>
            <person name="Baucom R.S."/>
            <person name="Brutnell T.P."/>
            <person name="Carpita N.C."/>
            <person name="Chaparro C."/>
            <person name="Chia J.-M."/>
            <person name="Deragon J.-M."/>
            <person name="Estill J.C."/>
            <person name="Fu Y."/>
            <person name="Jeddeloh J.A."/>
            <person name="Han Y."/>
            <person name="Lee H."/>
            <person name="Li P."/>
            <person name="Lisch D.R."/>
            <person name="Liu S."/>
            <person name="Liu Z."/>
            <person name="Nagel D.H."/>
            <person name="McCann M.C."/>
            <person name="SanMiguel P."/>
            <person name="Myers A.M."/>
            <person name="Nettleton D."/>
            <person name="Nguyen J."/>
            <person name="Penning B.W."/>
            <person name="Ponnala L."/>
            <person name="Schneider K.L."/>
            <person name="Schwartz D.C."/>
            <person name="Sharma A."/>
            <person name="Soderlund C."/>
            <person name="Springer N.M."/>
            <person name="Sun Q."/>
            <person name="Wang H."/>
            <person name="Waterman M."/>
            <person name="Westerman R."/>
            <person name="Wolfgruber T.K."/>
            <person name="Yang L."/>
            <person name="Yu Y."/>
            <person name="Zhang L."/>
            <person name="Zhou S."/>
            <person name="Zhu Q."/>
            <person name="Bennetzen J.L."/>
            <person name="Dawe R.K."/>
            <person name="Jiang J."/>
            <person name="Jiang N."/>
            <person name="Presting G.G."/>
            <person name="Wessler S.R."/>
            <person name="Aluru S."/>
            <person name="Martienssen R.A."/>
            <person name="Clifton S.W."/>
            <person name="McCombie W.R."/>
            <person name="Wing R.A."/>
            <person name="Wilson R.K."/>
        </authorList>
    </citation>
    <scope>NUCLEOTIDE SEQUENCE [LARGE SCALE GENOMIC DNA]</scope>
    <source>
        <strain evidence="15">cv. B73</strain>
    </source>
</reference>
<dbReference type="OrthoDB" id="514967at2759"/>
<dbReference type="InterPro" id="IPR004333">
    <property type="entry name" value="SBP_dom"/>
</dbReference>
<evidence type="ECO:0000256" key="4">
    <source>
        <dbReference type="ARBA" id="ARBA00022833"/>
    </source>
</evidence>